<evidence type="ECO:0008006" key="10">
    <source>
        <dbReference type="Google" id="ProtNLM"/>
    </source>
</evidence>
<keyword evidence="9" id="KW-1185">Reference proteome</keyword>
<sequence>MLKKLFIISMMSILCFFAVNGQALAGAEKKDETVDEWLKNDSASNDDSPVVDEAQLTGSNNESLTFVFVKMLAALAFIVFLIYALAKFVNKRTKTFGGNRAIETIGGVSVGSNRSIQLVKVGNRLLVIGVGESIHLLKELTDKNEIEALLKEHEGNFGYEDFFSKSKQWLENRKSPNRQNFTSILEQQLNRMSENRKNAYKEFNKKESGNE</sequence>
<evidence type="ECO:0000256" key="7">
    <source>
        <dbReference type="SAM" id="SignalP"/>
    </source>
</evidence>
<dbReference type="Pfam" id="PF04347">
    <property type="entry name" value="FliO"/>
    <property type="match status" value="1"/>
</dbReference>
<feature type="transmembrane region" description="Helical" evidence="6">
    <location>
        <begin position="66"/>
        <end position="86"/>
    </location>
</feature>
<reference evidence="8 9" key="1">
    <citation type="submission" date="2018-04" db="EMBL/GenBank/DDBJ databases">
        <title>Camelliibacillus theae gen. nov., sp. nov., isolated from Pu'er tea.</title>
        <authorList>
            <person name="Niu L."/>
        </authorList>
    </citation>
    <scope>NUCLEOTIDE SEQUENCE [LARGE SCALE GENOMIC DNA]</scope>
    <source>
        <strain evidence="8 9">T8</strain>
    </source>
</reference>
<dbReference type="Proteomes" id="UP000245998">
    <property type="component" value="Unassembled WGS sequence"/>
</dbReference>
<evidence type="ECO:0000256" key="3">
    <source>
        <dbReference type="ARBA" id="ARBA00022692"/>
    </source>
</evidence>
<evidence type="ECO:0000256" key="1">
    <source>
        <dbReference type="ARBA" id="ARBA00004236"/>
    </source>
</evidence>
<accession>A0A2U1K849</accession>
<dbReference type="InterPro" id="IPR022781">
    <property type="entry name" value="Flagellar_biosynth_FliO"/>
</dbReference>
<dbReference type="GO" id="GO:0044781">
    <property type="term" value="P:bacterial-type flagellum organization"/>
    <property type="evidence" value="ECO:0007669"/>
    <property type="project" value="InterPro"/>
</dbReference>
<dbReference type="AlphaFoldDB" id="A0A2U1K849"/>
<gene>
    <name evidence="8" type="ORF">DCC39_01085</name>
</gene>
<feature type="signal peptide" evidence="7">
    <location>
        <begin position="1"/>
        <end position="25"/>
    </location>
</feature>
<keyword evidence="5 6" id="KW-0472">Membrane</keyword>
<dbReference type="EMBL" id="QCZG01000001">
    <property type="protein sequence ID" value="PWA13515.1"/>
    <property type="molecule type" value="Genomic_DNA"/>
</dbReference>
<evidence type="ECO:0000313" key="9">
    <source>
        <dbReference type="Proteomes" id="UP000245998"/>
    </source>
</evidence>
<feature type="chain" id="PRO_5038487738" description="Flagellar protein" evidence="7">
    <location>
        <begin position="26"/>
        <end position="211"/>
    </location>
</feature>
<keyword evidence="2" id="KW-1003">Cell membrane</keyword>
<evidence type="ECO:0000256" key="4">
    <source>
        <dbReference type="ARBA" id="ARBA00022989"/>
    </source>
</evidence>
<evidence type="ECO:0000313" key="8">
    <source>
        <dbReference type="EMBL" id="PWA13515.1"/>
    </source>
</evidence>
<proteinExistence type="predicted"/>
<dbReference type="OrthoDB" id="2376965at2"/>
<dbReference type="GO" id="GO:0016020">
    <property type="term" value="C:membrane"/>
    <property type="evidence" value="ECO:0007669"/>
    <property type="project" value="InterPro"/>
</dbReference>
<protein>
    <recommendedName>
        <fullName evidence="10">Flagellar protein</fullName>
    </recommendedName>
</protein>
<keyword evidence="7" id="KW-0732">Signal</keyword>
<dbReference type="RefSeq" id="WP_116553019.1">
    <property type="nucleotide sequence ID" value="NZ_QCZG01000001.1"/>
</dbReference>
<comment type="caution">
    <text evidence="8">The sequence shown here is derived from an EMBL/GenBank/DDBJ whole genome shotgun (WGS) entry which is preliminary data.</text>
</comment>
<keyword evidence="4 6" id="KW-1133">Transmembrane helix</keyword>
<evidence type="ECO:0000256" key="5">
    <source>
        <dbReference type="ARBA" id="ARBA00023136"/>
    </source>
</evidence>
<evidence type="ECO:0000256" key="2">
    <source>
        <dbReference type="ARBA" id="ARBA00022475"/>
    </source>
</evidence>
<organism evidence="8 9">
    <name type="scientific">Pueribacillus theae</name>
    <dbReference type="NCBI Taxonomy" id="2171751"/>
    <lineage>
        <taxon>Bacteria</taxon>
        <taxon>Bacillati</taxon>
        <taxon>Bacillota</taxon>
        <taxon>Bacilli</taxon>
        <taxon>Bacillales</taxon>
        <taxon>Bacillaceae</taxon>
        <taxon>Pueribacillus</taxon>
    </lineage>
</organism>
<name>A0A2U1K849_9BACI</name>
<evidence type="ECO:0000256" key="6">
    <source>
        <dbReference type="SAM" id="Phobius"/>
    </source>
</evidence>
<comment type="subcellular location">
    <subcellularLocation>
        <location evidence="1">Cell membrane</location>
    </subcellularLocation>
</comment>
<keyword evidence="3 6" id="KW-0812">Transmembrane</keyword>